<protein>
    <recommendedName>
        <fullName evidence="2">DUF4232 domain-containing protein</fullName>
    </recommendedName>
</protein>
<dbReference type="InterPro" id="IPR025326">
    <property type="entry name" value="DUF4232"/>
</dbReference>
<feature type="compositionally biased region" description="Low complexity" evidence="1">
    <location>
        <begin position="44"/>
        <end position="77"/>
    </location>
</feature>
<evidence type="ECO:0000259" key="2">
    <source>
        <dbReference type="Pfam" id="PF14016"/>
    </source>
</evidence>
<dbReference type="EMBL" id="FZMO01000135">
    <property type="protein sequence ID" value="SNQ48102.1"/>
    <property type="molecule type" value="Genomic_DNA"/>
</dbReference>
<dbReference type="Pfam" id="PF14016">
    <property type="entry name" value="DUF4232"/>
    <property type="match status" value="1"/>
</dbReference>
<accession>A0A2I2KR18</accession>
<organism evidence="3 4">
    <name type="scientific">Frankia canadensis</name>
    <dbReference type="NCBI Taxonomy" id="1836972"/>
    <lineage>
        <taxon>Bacteria</taxon>
        <taxon>Bacillati</taxon>
        <taxon>Actinomycetota</taxon>
        <taxon>Actinomycetes</taxon>
        <taxon>Frankiales</taxon>
        <taxon>Frankiaceae</taxon>
        <taxon>Frankia</taxon>
    </lineage>
</organism>
<evidence type="ECO:0000313" key="3">
    <source>
        <dbReference type="EMBL" id="SNQ48102.1"/>
    </source>
</evidence>
<proteinExistence type="predicted"/>
<sequence>MHRIQRGSQPRRPSSHQAPVGGLAGGPPLGETTVAEVPAESEQPAMPTAASAAAAPGVTPSAPAAAPAAPTPSEAGAVAPDGGLCPTSRLTVRSADAEGAAGSTYEKLVLTNTGSATCLLRGFPGVSYVDAAGRQVGAPAVRTGPAGASARLAPGASATATLRTVHPGLQEGCEQTSQTTPVAALRIYPPANTTALRLPLSGVSACVNPAVQQLSVTTLTR</sequence>
<feature type="region of interest" description="Disordered" evidence="1">
    <location>
        <begin position="1"/>
        <end position="82"/>
    </location>
</feature>
<evidence type="ECO:0000313" key="4">
    <source>
        <dbReference type="Proteomes" id="UP000234331"/>
    </source>
</evidence>
<evidence type="ECO:0000256" key="1">
    <source>
        <dbReference type="SAM" id="MobiDB-lite"/>
    </source>
</evidence>
<dbReference type="Proteomes" id="UP000234331">
    <property type="component" value="Unassembled WGS sequence"/>
</dbReference>
<gene>
    <name evidence="3" type="ORF">FRACA_220042</name>
</gene>
<reference evidence="3 4" key="1">
    <citation type="submission" date="2017-06" db="EMBL/GenBank/DDBJ databases">
        <authorList>
            <person name="Kim H.J."/>
            <person name="Triplett B.A."/>
        </authorList>
    </citation>
    <scope>NUCLEOTIDE SEQUENCE [LARGE SCALE GENOMIC DNA]</scope>
    <source>
        <strain evidence="3">FRACA_ARgP5</strain>
    </source>
</reference>
<dbReference type="RefSeq" id="WP_243407507.1">
    <property type="nucleotide sequence ID" value="NZ_FZMO01000135.1"/>
</dbReference>
<feature type="domain" description="DUF4232" evidence="2">
    <location>
        <begin position="85"/>
        <end position="219"/>
    </location>
</feature>
<keyword evidence="4" id="KW-1185">Reference proteome</keyword>
<feature type="compositionally biased region" description="Polar residues" evidence="1">
    <location>
        <begin position="1"/>
        <end position="17"/>
    </location>
</feature>
<name>A0A2I2KR18_9ACTN</name>
<dbReference type="AlphaFoldDB" id="A0A2I2KR18"/>